<dbReference type="PANTHER" id="PTHR43633">
    <property type="entry name" value="ALCOHOL DEHYDROGENASE YQHD"/>
    <property type="match status" value="1"/>
</dbReference>
<evidence type="ECO:0000313" key="5">
    <source>
        <dbReference type="Proteomes" id="UP001317705"/>
    </source>
</evidence>
<evidence type="ECO:0000313" key="4">
    <source>
        <dbReference type="EMBL" id="BDV43265.1"/>
    </source>
</evidence>
<gene>
    <name evidence="4" type="ORF">GURASL_21880</name>
</gene>
<feature type="domain" description="Fe-containing alcohol dehydrogenase-like C-terminal" evidence="3">
    <location>
        <begin position="191"/>
        <end position="379"/>
    </location>
</feature>
<proteinExistence type="predicted"/>
<reference evidence="4 5" key="1">
    <citation type="submission" date="2022-12" db="EMBL/GenBank/DDBJ databases">
        <title>Polyphasic characterization of Geotalea uranireducens NIT-SL11 newly isolated from a complex of sewage sludge and microbially reduced graphene oxide.</title>
        <authorList>
            <person name="Xie L."/>
            <person name="Yoshida N."/>
            <person name="Meng L."/>
        </authorList>
    </citation>
    <scope>NUCLEOTIDE SEQUENCE [LARGE SCALE GENOMIC DNA]</scope>
    <source>
        <strain evidence="4 5">NIT-SL11</strain>
    </source>
</reference>
<evidence type="ECO:0000259" key="2">
    <source>
        <dbReference type="Pfam" id="PF00465"/>
    </source>
</evidence>
<sequence>MQDFTFYNPTRIEFGKGKEANIGQYVNGFGVGSVLILYGSERIRKDGLLGRVAASLEEQGISYEALGGIISNPVISLVRDAVKVIREHNLQGILAVGGGSVLDSAKAIAAGAKYDGDVWDFFIGKAAIGEAIPVFSIMTLAATGSEMNPYGVVTNEETKQKYSIGSPLLFPKVSVINPELQSTVTPAYLTYSAVDIFAHCLDLYFTAKVFPEFTAALIENILETVIRTTEVLMKNPDDYDVRGEFAWASTMALNGNTFVGVAGNTFDTHMIEHAMGALHNVPHGAGLAVVLPAWMQSIKNENPARFERFAQKVFGVADADAGIAKLTEWFSAIGAPVTFAQAGLSANDVEPIAANAFGNAKLWGMDQLFPKERIAGILNLAVK</sequence>
<dbReference type="InterPro" id="IPR056798">
    <property type="entry name" value="ADH_Fe_C"/>
</dbReference>
<dbReference type="SUPFAM" id="SSF56796">
    <property type="entry name" value="Dehydroquinate synthase-like"/>
    <property type="match status" value="1"/>
</dbReference>
<protein>
    <submittedName>
        <fullName evidence="4">NADH-dependent alcohol dehydrogenase</fullName>
    </submittedName>
</protein>
<dbReference type="CDD" id="cd08187">
    <property type="entry name" value="BDH"/>
    <property type="match status" value="1"/>
</dbReference>
<dbReference type="EMBL" id="AP027151">
    <property type="protein sequence ID" value="BDV43265.1"/>
    <property type="molecule type" value="Genomic_DNA"/>
</dbReference>
<name>A0ABM8ELF1_9BACT</name>
<feature type="domain" description="Alcohol dehydrogenase iron-type/glycerol dehydrogenase GldA" evidence="2">
    <location>
        <begin position="9"/>
        <end position="178"/>
    </location>
</feature>
<dbReference type="Pfam" id="PF25137">
    <property type="entry name" value="ADH_Fe_C"/>
    <property type="match status" value="1"/>
</dbReference>
<dbReference type="Gene3D" id="1.20.1090.10">
    <property type="entry name" value="Dehydroquinate synthase-like - alpha domain"/>
    <property type="match status" value="1"/>
</dbReference>
<dbReference type="Gene3D" id="3.40.50.1970">
    <property type="match status" value="1"/>
</dbReference>
<dbReference type="InterPro" id="IPR001670">
    <property type="entry name" value="ADH_Fe/GldA"/>
</dbReference>
<evidence type="ECO:0000256" key="1">
    <source>
        <dbReference type="ARBA" id="ARBA00023002"/>
    </source>
</evidence>
<dbReference type="InterPro" id="IPR044731">
    <property type="entry name" value="BDH-like"/>
</dbReference>
<dbReference type="RefSeq" id="WP_281999373.1">
    <property type="nucleotide sequence ID" value="NZ_AP027151.1"/>
</dbReference>
<keyword evidence="5" id="KW-1185">Reference proteome</keyword>
<keyword evidence="1" id="KW-0560">Oxidoreductase</keyword>
<evidence type="ECO:0000259" key="3">
    <source>
        <dbReference type="Pfam" id="PF25137"/>
    </source>
</evidence>
<dbReference type="Pfam" id="PF00465">
    <property type="entry name" value="Fe-ADH"/>
    <property type="match status" value="1"/>
</dbReference>
<dbReference type="PANTHER" id="PTHR43633:SF1">
    <property type="entry name" value="ALCOHOL DEHYDROGENASE YQHD"/>
    <property type="match status" value="1"/>
</dbReference>
<organism evidence="4 5">
    <name type="scientific">Geotalea uraniireducens</name>
    <dbReference type="NCBI Taxonomy" id="351604"/>
    <lineage>
        <taxon>Bacteria</taxon>
        <taxon>Pseudomonadati</taxon>
        <taxon>Thermodesulfobacteriota</taxon>
        <taxon>Desulfuromonadia</taxon>
        <taxon>Geobacterales</taxon>
        <taxon>Geobacteraceae</taxon>
        <taxon>Geotalea</taxon>
    </lineage>
</organism>
<dbReference type="Proteomes" id="UP001317705">
    <property type="component" value="Chromosome"/>
</dbReference>
<accession>A0ABM8ELF1</accession>